<reference evidence="3" key="1">
    <citation type="journal article" date="2007" name="PLoS Genet.">
        <title>Patterns and implications of gene gain and loss in the evolution of Prochlorococcus.</title>
        <authorList>
            <person name="Kettler G.C."/>
            <person name="Martiny A.C."/>
            <person name="Huang K."/>
            <person name="Zucker J."/>
            <person name="Coleman M.L."/>
            <person name="Rodrigue S."/>
            <person name="Chen F."/>
            <person name="Lapidus A."/>
            <person name="Ferriera S."/>
            <person name="Johnson J."/>
            <person name="Steglich C."/>
            <person name="Church G.M."/>
            <person name="Richardson P."/>
            <person name="Chisholm S.W."/>
        </authorList>
    </citation>
    <scope>NUCLEOTIDE SEQUENCE [LARGE SCALE GENOMIC DNA]</scope>
    <source>
        <strain evidence="3">NATL1A</strain>
    </source>
</reference>
<dbReference type="eggNOG" id="ENOG5030S0G">
    <property type="taxonomic scope" value="Bacteria"/>
</dbReference>
<organism evidence="2 3">
    <name type="scientific">Prochlorococcus marinus (strain NATL1A)</name>
    <dbReference type="NCBI Taxonomy" id="167555"/>
    <lineage>
        <taxon>Bacteria</taxon>
        <taxon>Bacillati</taxon>
        <taxon>Cyanobacteriota</taxon>
        <taxon>Cyanophyceae</taxon>
        <taxon>Synechococcales</taxon>
        <taxon>Prochlorococcaceae</taxon>
        <taxon>Prochlorococcus</taxon>
    </lineage>
</organism>
<keyword evidence="1" id="KW-0472">Membrane</keyword>
<dbReference type="EMBL" id="CP000553">
    <property type="protein sequence ID" value="ABM74651.1"/>
    <property type="molecule type" value="Genomic_DNA"/>
</dbReference>
<gene>
    <name evidence="2" type="ordered locus">NATL1_00871</name>
</gene>
<protein>
    <submittedName>
        <fullName evidence="2">Uncharacterized protein</fullName>
    </submittedName>
</protein>
<dbReference type="Proteomes" id="UP000002592">
    <property type="component" value="Chromosome"/>
</dbReference>
<accession>A2BZJ1</accession>
<evidence type="ECO:0000313" key="2">
    <source>
        <dbReference type="EMBL" id="ABM74651.1"/>
    </source>
</evidence>
<evidence type="ECO:0000313" key="3">
    <source>
        <dbReference type="Proteomes" id="UP000002592"/>
    </source>
</evidence>
<sequence length="68" mass="7788">MFKQEDLLEYLSSPEGINNIIVGIILVGAMNAIFITYSVRRTYGAAKKEREQLKIQQAKIDKLFPKED</sequence>
<keyword evidence="1" id="KW-1133">Transmembrane helix</keyword>
<name>A2BZJ1_PROM1</name>
<proteinExistence type="predicted"/>
<dbReference type="HOGENOM" id="CLU_204621_0_0_3"/>
<dbReference type="RefSeq" id="WP_011822889.1">
    <property type="nucleotide sequence ID" value="NC_008819.1"/>
</dbReference>
<feature type="transmembrane region" description="Helical" evidence="1">
    <location>
        <begin position="20"/>
        <end position="39"/>
    </location>
</feature>
<keyword evidence="1" id="KW-0812">Transmembrane</keyword>
<dbReference type="KEGG" id="pme:NATL1_00871"/>
<evidence type="ECO:0000256" key="1">
    <source>
        <dbReference type="SAM" id="Phobius"/>
    </source>
</evidence>
<dbReference type="AlphaFoldDB" id="A2BZJ1"/>